<dbReference type="InterPro" id="IPR016039">
    <property type="entry name" value="Thiolase-like"/>
</dbReference>
<dbReference type="CDD" id="cd02440">
    <property type="entry name" value="AdoMet_MTases"/>
    <property type="match status" value="1"/>
</dbReference>
<dbReference type="SUPFAM" id="SSF47336">
    <property type="entry name" value="ACP-like"/>
    <property type="match status" value="1"/>
</dbReference>
<dbReference type="InterPro" id="IPR029063">
    <property type="entry name" value="SAM-dependent_MTases_sf"/>
</dbReference>
<evidence type="ECO:0000259" key="9">
    <source>
        <dbReference type="PROSITE" id="PS50075"/>
    </source>
</evidence>
<keyword evidence="5" id="KW-0521">NADP</keyword>
<dbReference type="Pfam" id="PF21394">
    <property type="entry name" value="Beta-ketacyl_N"/>
    <property type="match status" value="1"/>
</dbReference>
<dbReference type="SUPFAM" id="SSF52151">
    <property type="entry name" value="FabD/lysophospholipase-like"/>
    <property type="match status" value="1"/>
</dbReference>
<dbReference type="Pfam" id="PF13602">
    <property type="entry name" value="ADH_zinc_N_2"/>
    <property type="match status" value="1"/>
</dbReference>
<dbReference type="PROSITE" id="PS00012">
    <property type="entry name" value="PHOSPHOPANTETHEINE"/>
    <property type="match status" value="1"/>
</dbReference>
<dbReference type="SUPFAM" id="SSF50129">
    <property type="entry name" value="GroES-like"/>
    <property type="match status" value="1"/>
</dbReference>
<dbReference type="InterPro" id="IPR006162">
    <property type="entry name" value="Ppantetheine_attach_site"/>
</dbReference>
<feature type="region of interest" description="N-terminal hotdog fold" evidence="8">
    <location>
        <begin position="893"/>
        <end position="1026"/>
    </location>
</feature>
<dbReference type="SMART" id="SM00826">
    <property type="entry name" value="PKS_DH"/>
    <property type="match status" value="1"/>
</dbReference>
<evidence type="ECO:0000256" key="7">
    <source>
        <dbReference type="ARBA" id="ARBA00023315"/>
    </source>
</evidence>
<dbReference type="GO" id="GO:0006633">
    <property type="term" value="P:fatty acid biosynthetic process"/>
    <property type="evidence" value="ECO:0007669"/>
    <property type="project" value="TreeGrafter"/>
</dbReference>
<dbReference type="InterPro" id="IPR011032">
    <property type="entry name" value="GroES-like_sf"/>
</dbReference>
<dbReference type="FunFam" id="3.40.50.720:FF:000209">
    <property type="entry name" value="Polyketide synthase Pks12"/>
    <property type="match status" value="1"/>
</dbReference>
<dbReference type="Pfam" id="PF00550">
    <property type="entry name" value="PP-binding"/>
    <property type="match status" value="1"/>
</dbReference>
<dbReference type="SMART" id="SM00827">
    <property type="entry name" value="PKS_AT"/>
    <property type="match status" value="1"/>
</dbReference>
<dbReference type="SMART" id="SM00822">
    <property type="entry name" value="PKS_KR"/>
    <property type="match status" value="1"/>
</dbReference>
<keyword evidence="3" id="KW-0597">Phosphoprotein</keyword>
<dbReference type="Gene3D" id="3.10.129.110">
    <property type="entry name" value="Polyketide synthase dehydratase"/>
    <property type="match status" value="1"/>
</dbReference>
<dbReference type="PROSITE" id="PS50075">
    <property type="entry name" value="CARRIER"/>
    <property type="match status" value="1"/>
</dbReference>
<dbReference type="InterPro" id="IPR014030">
    <property type="entry name" value="Ketoacyl_synth_N"/>
</dbReference>
<dbReference type="Gene3D" id="3.30.70.3290">
    <property type="match status" value="1"/>
</dbReference>
<dbReference type="CDD" id="cd08955">
    <property type="entry name" value="KR_2_FAS_SDR_x"/>
    <property type="match status" value="1"/>
</dbReference>
<dbReference type="InterPro" id="IPR020841">
    <property type="entry name" value="PKS_Beta-ketoAc_synthase_dom"/>
</dbReference>
<evidence type="ECO:0000256" key="8">
    <source>
        <dbReference type="PROSITE-ProRule" id="PRU01363"/>
    </source>
</evidence>
<dbReference type="GO" id="GO:0016491">
    <property type="term" value="F:oxidoreductase activity"/>
    <property type="evidence" value="ECO:0007669"/>
    <property type="project" value="InterPro"/>
</dbReference>
<dbReference type="Gene3D" id="3.40.366.10">
    <property type="entry name" value="Malonyl-Coenzyme A Acyl Carrier Protein, domain 2"/>
    <property type="match status" value="1"/>
</dbReference>
<protein>
    <submittedName>
        <fullName evidence="12">Type I polyketide synthase</fullName>
    </submittedName>
</protein>
<evidence type="ECO:0000256" key="6">
    <source>
        <dbReference type="ARBA" id="ARBA00023268"/>
    </source>
</evidence>
<feature type="active site" description="Proton acceptor; for dehydratase activity" evidence="8">
    <location>
        <position position="930"/>
    </location>
</feature>
<keyword evidence="2" id="KW-0596">Phosphopantetheine</keyword>
<dbReference type="SUPFAM" id="SSF51735">
    <property type="entry name" value="NAD(P)-binding Rossmann-fold domains"/>
    <property type="match status" value="3"/>
</dbReference>
<name>A0A1P8YWI4_9NOSO</name>
<dbReference type="Gene3D" id="3.40.47.10">
    <property type="match status" value="1"/>
</dbReference>
<dbReference type="CDD" id="cd00833">
    <property type="entry name" value="PKS"/>
    <property type="match status" value="1"/>
</dbReference>
<dbReference type="Pfam" id="PF22621">
    <property type="entry name" value="CurL-like_PKS_C"/>
    <property type="match status" value="1"/>
</dbReference>
<gene>
    <name evidence="12" type="primary">merC</name>
</gene>
<dbReference type="FunFam" id="3.40.366.10:FF:000002">
    <property type="entry name" value="Probable polyketide synthase 2"/>
    <property type="match status" value="1"/>
</dbReference>
<dbReference type="GO" id="GO:0071770">
    <property type="term" value="P:DIM/DIP cell wall layer assembly"/>
    <property type="evidence" value="ECO:0007669"/>
    <property type="project" value="TreeGrafter"/>
</dbReference>
<dbReference type="Pfam" id="PF21089">
    <property type="entry name" value="PKS_DH_N"/>
    <property type="match status" value="1"/>
</dbReference>
<dbReference type="Pfam" id="PF02801">
    <property type="entry name" value="Ketoacyl-synt_C"/>
    <property type="match status" value="1"/>
</dbReference>
<evidence type="ECO:0000256" key="1">
    <source>
        <dbReference type="ARBA" id="ARBA00004721"/>
    </source>
</evidence>
<dbReference type="PROSITE" id="PS52004">
    <property type="entry name" value="KS3_2"/>
    <property type="match status" value="1"/>
</dbReference>
<evidence type="ECO:0000256" key="3">
    <source>
        <dbReference type="ARBA" id="ARBA00022553"/>
    </source>
</evidence>
<evidence type="ECO:0000259" key="10">
    <source>
        <dbReference type="PROSITE" id="PS52004"/>
    </source>
</evidence>
<dbReference type="InterPro" id="IPR013968">
    <property type="entry name" value="PKS_KR"/>
</dbReference>
<feature type="domain" description="Carrier" evidence="9">
    <location>
        <begin position="2443"/>
        <end position="2518"/>
    </location>
</feature>
<dbReference type="PROSITE" id="PS52019">
    <property type="entry name" value="PKS_MFAS_DH"/>
    <property type="match status" value="1"/>
</dbReference>
<dbReference type="InterPro" id="IPR042104">
    <property type="entry name" value="PKS_dehydratase_sf"/>
</dbReference>
<dbReference type="SUPFAM" id="SSF53335">
    <property type="entry name" value="S-adenosyl-L-methionine-dependent methyltransferases"/>
    <property type="match status" value="1"/>
</dbReference>
<dbReference type="SUPFAM" id="SSF53901">
    <property type="entry name" value="Thiolase-like"/>
    <property type="match status" value="1"/>
</dbReference>
<dbReference type="InterPro" id="IPR049551">
    <property type="entry name" value="PKS_DH_C"/>
</dbReference>
<keyword evidence="4" id="KW-0808">Transferase</keyword>
<dbReference type="InterPro" id="IPR020843">
    <property type="entry name" value="ER"/>
</dbReference>
<dbReference type="Pfam" id="PF14765">
    <property type="entry name" value="PS-DH"/>
    <property type="match status" value="1"/>
</dbReference>
<comment type="pathway">
    <text evidence="1">Secondary metabolite biosynthesis; terpenoid biosynthesis.</text>
</comment>
<dbReference type="InterPro" id="IPR036736">
    <property type="entry name" value="ACP-like_sf"/>
</dbReference>
<dbReference type="InterPro" id="IPR013217">
    <property type="entry name" value="Methyltransf_12"/>
</dbReference>
<dbReference type="GO" id="GO:0005737">
    <property type="term" value="C:cytoplasm"/>
    <property type="evidence" value="ECO:0007669"/>
    <property type="project" value="TreeGrafter"/>
</dbReference>
<dbReference type="Gene3D" id="3.40.50.720">
    <property type="entry name" value="NAD(P)-binding Rossmann-like Domain"/>
    <property type="match status" value="3"/>
</dbReference>
<keyword evidence="6" id="KW-0511">Multifunctional enzyme</keyword>
<dbReference type="InterPro" id="IPR049490">
    <property type="entry name" value="C883_1060-like_KR_N"/>
</dbReference>
<dbReference type="CDD" id="cd05195">
    <property type="entry name" value="enoyl_red"/>
    <property type="match status" value="1"/>
</dbReference>
<dbReference type="InterPro" id="IPR020806">
    <property type="entry name" value="PKS_PP-bd"/>
</dbReference>
<dbReference type="FunFam" id="3.40.47.10:FF:000019">
    <property type="entry name" value="Polyketide synthase type I"/>
    <property type="match status" value="1"/>
</dbReference>
<reference evidence="12" key="1">
    <citation type="submission" date="2016-12" db="EMBL/GenBank/DDBJ databases">
        <title>Merocyclophanes C and D from the Cultured Freshwater Cyanobacteria Nostoc sp. (UIC 10110).</title>
        <authorList>
            <person name="May D.S."/>
            <person name="Chen W.-L."/>
            <person name="Krunic A."/>
            <person name="Burdette J."/>
            <person name="Eustaquio A."/>
            <person name="Orjala J."/>
        </authorList>
    </citation>
    <scope>NUCLEOTIDE SEQUENCE</scope>
    <source>
        <strain evidence="12">UIC 10110</strain>
    </source>
</reference>
<evidence type="ECO:0000256" key="2">
    <source>
        <dbReference type="ARBA" id="ARBA00022450"/>
    </source>
</evidence>
<dbReference type="InterPro" id="IPR001227">
    <property type="entry name" value="Ac_transferase_dom_sf"/>
</dbReference>
<dbReference type="GO" id="GO:0005886">
    <property type="term" value="C:plasma membrane"/>
    <property type="evidence" value="ECO:0007669"/>
    <property type="project" value="TreeGrafter"/>
</dbReference>
<feature type="region of interest" description="C-terminal hotdog fold" evidence="8">
    <location>
        <begin position="1041"/>
        <end position="1187"/>
    </location>
</feature>
<dbReference type="InterPro" id="IPR020807">
    <property type="entry name" value="PKS_DH"/>
</dbReference>
<dbReference type="InterPro" id="IPR013154">
    <property type="entry name" value="ADH-like_N"/>
</dbReference>
<dbReference type="Pfam" id="PF18558">
    <property type="entry name" value="HTH_51"/>
    <property type="match status" value="1"/>
</dbReference>
<feature type="domain" description="PKS/mFAS DH" evidence="11">
    <location>
        <begin position="893"/>
        <end position="1187"/>
    </location>
</feature>
<evidence type="ECO:0000259" key="11">
    <source>
        <dbReference type="PROSITE" id="PS52019"/>
    </source>
</evidence>
<dbReference type="PANTHER" id="PTHR43775">
    <property type="entry name" value="FATTY ACID SYNTHASE"/>
    <property type="match status" value="1"/>
</dbReference>
<organism evidence="12">
    <name type="scientific">Nostoc sp. UIC 10110</name>
    <dbReference type="NCBI Taxonomy" id="1929948"/>
    <lineage>
        <taxon>Bacteria</taxon>
        <taxon>Bacillati</taxon>
        <taxon>Cyanobacteriota</taxon>
        <taxon>Cyanophyceae</taxon>
        <taxon>Nostocales</taxon>
        <taxon>Nostocaceae</taxon>
        <taxon>Nostoc</taxon>
    </lineage>
</organism>
<evidence type="ECO:0000256" key="4">
    <source>
        <dbReference type="ARBA" id="ARBA00022679"/>
    </source>
</evidence>
<dbReference type="FunFam" id="1.10.1200.10:FF:000007">
    <property type="entry name" value="Probable polyketide synthase pks17"/>
    <property type="match status" value="1"/>
</dbReference>
<sequence length="2569" mass="282449">MESIAIIGMGFRFPGANNPESFWNLLREGVDAITEIPSERWNIDEFYDPKPATPGKMISRHGGFLKQVDQFDPSFFGISPREAESIDPQQRLVLEVAWEALENAGIAPDKLSGSQTGVFIGIGNYDYGRLQSKNLSRLNAYDGPGTTLGVAANRLSYLLNLRGPSLVAETSCSSSLVAVHLACQSLHTKESNLCLVGGVSLMLSPESNIIFSHAQMMAGDDRCKTFDASADGYVRGEGAGVVVLKRLSEALRDEDNILAIIRGSAVNQDGLSNGLTAPNGPSQQDVIRKALENAGVAPHQISYVEAHGTGTPLGDPIEIKSLKAVLMEGRQPNQTCYIGSVKTNIGHLEPASGIAGLIKVVLSLQNKQIPPHLHLKQLNPYIKIENTPFAIPTELQKWSVDQGSRFAGVSAFGFGGTNAHVILEEAPAPVAVRTNLERSKHLLTLSAKSEKALQELAQSYEAELKSHPGLSLGDVCFTANTGRSHFNHRLAIVADSTMQLCEQLGVFATGKDAIGLVSGQITNRKRPKIAFLFTGQGSQYIGMARQLYETVPVFHQALDKCNEILRAYLEQPLLEILYNQTNSNLLDQTSYTQPALFAIEYALFQLWQSWGIQPDVVMGHSVGEYVAACVAGVFSLEDGLKLIAHRGRLMQALPANGKMVSVLADVATVTRAIESSGVEVAFAAFNGSESLVISGEQNQVDVVKASLDSLGIKTKELNVSHAFHSPLMEPMLAEFETIAKQVTYHAPGIPLISNVTGHKADESITQAQYWLRHVQEPVRFAQSLKTLDELGYSVFLEIGPKPILLGMGRQCLTTENGVWLPSLRPGVDDWQQILDSLAQLYVQGIPVDWSGFDREYIRRKVVLPTYPFQRQRYWIETDNNHRKQLLSRSKILHPLLGQKLHLELHLAGLEEQYRFESQISASDPAYLSHHRVFDQALLPTTAYLEIALAAGSNLFKSSNLAVEDVELHQGLILPEEEVKTLQTIITPLDNKAYQFKIFTQQQKPNQDELSWTLHAQGKIRTLETEIIPPAVNLQKSLTECEQPLEVAEYYQKSQQRGINYGVSFQGIQKLWKGSKQAVGQIQLSSELVEQARDYQLHPTLLDAALQVMGAAIGETNSEQTYLPVRVERFRVYRRPDRQVWAIASIKELQGNSTESLSAQVTLLSDDGETIAIVEGLRVKKATIQALRGSKSEPLPKNWLYEIQWRSQARFGKLLPPDYLLTPKEVEQKLSPTISELLAQQDLHSYSEMLTQLEELSVGYIVRAFQEMGWSYQPGEHFVTETAAQRLGVVPNHRRLFNRLLQILAELGILDYGQQQWQVKKPLGEVKPEEKVETLLSKYPQIPAEITLLHRCASQLSSVLRGAIDAVELVFPQGDLTTVTHLYQESPSAKVMNNLVEKAIATALAKLPADRGVRLLEIGAGTGGTTSYILPQLNPHQSEYVITDIGAFFKSKAQEKFRDYPFARYEILDIEVDPTSQGFESHQYDVIVAANVLHATTSMSQTLSHVRQLLAPGGILVLLESTTRQRWLDLIFGLLEGWWKFSDWDLRPDYPLLSTSKWQQLLSATGFAEVSTLPQTEGTPKVLSQQAVILAQAESIESQTLTAPRGWLILSDQQGVAQQLATQLRSQGEICTLVSAGEKFEQITPQEFIINPNQPEDFQQLVAHTASQSPKLYGVVQCWSLEAGIDKNFNAQQLEALSQLGCGTTLSLVQSLVKGQSQQPRLWLVTQGAQPVPANKPVIQGVAQSSLWGMGKVIALEHPELKCVRIDLDPNQTTEQQGKTLWSEIWSEDKEDQVALRENSRYVARLVASTDTHNLEKQQQLKLPSQPFRLTTSAAGILENLTLETTTRHSPAPGEVEIQVRATGLNFLDVIAALGLLPQEVDGVSQKHLLEMDSFGGECAGEIVAIGEGVEGLKIGQAVIALAPGSFSQYVTVNATSIVPKPEHLSFEEAASIPVNFLTSYYALHRIAKIAPGERVLIHAAAGGTGMAAVQIAQLAGAEVFATASPGKWAALRSMGVKHIMNSRTVDFAERVMEITQGQGVNIVLNSLTSGEFITKSLSVVSPQGRFVEIAKRGVWESAQMAAARPDVSYFVVDLARKSRLEPELIQSMLQEVINKFEKDLLQPPPLKVFPIEEVISAFRDMQQAKHIGKIVVSQIASQTDTTNQMPLSLRAEGTYLITGGLGGLGLLVARWMVERGAKNLVLVGRSHPSDSAQRQLKELEVAGANVIVKQADVSKHEGMAQILAEIKQSLPPLAGVIHSVGVLEDGVLQQQTWTRFAKVMNPKVQGAWNLHQLTKNQPLDFFVLFSSVASLLGSPAQANHSAANAFLDGLAYYRQALGLPGLSINLGPVSQVGEAAERGADIRMQQKGIGAITPPQVLEALELLMKNSAAEVGVVPIEWSVWLEGASQLPFWADWRENIQTSSVSQPEFLQQLQAAMPSEQREMLVAYVRRQVAQVLRITDSQFISLDAGFFDLGMDSLTSVELRNCLQTSLGCSMPSTIAFDYPTIGALVDYLTQQVLRGETAESNGTESEESEDVAKQEQLLVTTKDLSEDQLEELINQKLNLLILE</sequence>
<dbReference type="EMBL" id="KY379971">
    <property type="protein sequence ID" value="AQA28562.1"/>
    <property type="molecule type" value="Genomic_DNA"/>
</dbReference>
<dbReference type="Gene3D" id="3.90.180.10">
    <property type="entry name" value="Medium-chain alcohol dehydrogenases, catalytic domain"/>
    <property type="match status" value="1"/>
</dbReference>
<evidence type="ECO:0000256" key="5">
    <source>
        <dbReference type="ARBA" id="ARBA00022857"/>
    </source>
</evidence>
<dbReference type="Pfam" id="PF00698">
    <property type="entry name" value="Acyl_transf_1"/>
    <property type="match status" value="1"/>
</dbReference>
<dbReference type="SMART" id="SM01294">
    <property type="entry name" value="PKS_PP_betabranch"/>
    <property type="match status" value="1"/>
</dbReference>
<dbReference type="GO" id="GO:0031177">
    <property type="term" value="F:phosphopantetheine binding"/>
    <property type="evidence" value="ECO:0007669"/>
    <property type="project" value="InterPro"/>
</dbReference>
<dbReference type="Pfam" id="PF08659">
    <property type="entry name" value="KR"/>
    <property type="match status" value="1"/>
</dbReference>
<dbReference type="InterPro" id="IPR014031">
    <property type="entry name" value="Ketoacyl_synth_C"/>
</dbReference>
<dbReference type="InterPro" id="IPR057326">
    <property type="entry name" value="KR_dom"/>
</dbReference>
<dbReference type="Pfam" id="PF00109">
    <property type="entry name" value="ketoacyl-synt"/>
    <property type="match status" value="1"/>
</dbReference>
<dbReference type="Pfam" id="PF08242">
    <property type="entry name" value="Methyltransf_12"/>
    <property type="match status" value="1"/>
</dbReference>
<dbReference type="InterPro" id="IPR016036">
    <property type="entry name" value="Malonyl_transacylase_ACP-bd"/>
</dbReference>
<dbReference type="SMART" id="SM00823">
    <property type="entry name" value="PKS_PP"/>
    <property type="match status" value="1"/>
</dbReference>
<dbReference type="SMART" id="SM00829">
    <property type="entry name" value="PKS_ER"/>
    <property type="match status" value="1"/>
</dbReference>
<keyword evidence="7" id="KW-0012">Acyltransferase</keyword>
<dbReference type="GO" id="GO:0004312">
    <property type="term" value="F:fatty acid synthase activity"/>
    <property type="evidence" value="ECO:0007669"/>
    <property type="project" value="TreeGrafter"/>
</dbReference>
<evidence type="ECO:0000313" key="12">
    <source>
        <dbReference type="EMBL" id="AQA28562.1"/>
    </source>
</evidence>
<dbReference type="InterPro" id="IPR036291">
    <property type="entry name" value="NAD(P)-bd_dom_sf"/>
</dbReference>
<dbReference type="Pfam" id="PF08240">
    <property type="entry name" value="ADH_N"/>
    <property type="match status" value="1"/>
</dbReference>
<dbReference type="InterPro" id="IPR041068">
    <property type="entry name" value="HTH_51"/>
</dbReference>
<dbReference type="InterPro" id="IPR014043">
    <property type="entry name" value="Acyl_transferase_dom"/>
</dbReference>
<dbReference type="PANTHER" id="PTHR43775:SF37">
    <property type="entry name" value="SI:DKEY-61P9.11"/>
    <property type="match status" value="1"/>
</dbReference>
<dbReference type="InterPro" id="IPR016035">
    <property type="entry name" value="Acyl_Trfase/lysoPLipase"/>
</dbReference>
<dbReference type="SMART" id="SM00825">
    <property type="entry name" value="PKS_KS"/>
    <property type="match status" value="1"/>
</dbReference>
<accession>A0A1P8YWI4</accession>
<proteinExistence type="predicted"/>
<dbReference type="SUPFAM" id="SSF55048">
    <property type="entry name" value="Probable ACP-binding domain of malonyl-CoA ACP transacylase"/>
    <property type="match status" value="1"/>
</dbReference>
<dbReference type="InterPro" id="IPR050091">
    <property type="entry name" value="PKS_NRPS_Biosynth_Enz"/>
</dbReference>
<dbReference type="Gene3D" id="3.40.50.150">
    <property type="entry name" value="Vaccinia Virus protein VP39"/>
    <property type="match status" value="1"/>
</dbReference>
<dbReference type="InterPro" id="IPR049552">
    <property type="entry name" value="PKS_DH_N"/>
</dbReference>
<feature type="domain" description="Ketosynthase family 3 (KS3)" evidence="10">
    <location>
        <begin position="1"/>
        <end position="425"/>
    </location>
</feature>
<dbReference type="InterPro" id="IPR009081">
    <property type="entry name" value="PP-bd_ACP"/>
</dbReference>
<dbReference type="Gene3D" id="1.10.1200.10">
    <property type="entry name" value="ACP-like"/>
    <property type="match status" value="1"/>
</dbReference>
<dbReference type="InterPro" id="IPR049900">
    <property type="entry name" value="PKS_mFAS_DH"/>
</dbReference>
<feature type="active site" description="Proton donor; for dehydratase activity" evidence="8">
    <location>
        <position position="1102"/>
    </location>
</feature>